<keyword evidence="3 5" id="KW-0863">Zinc-finger</keyword>
<dbReference type="GeneTree" id="ENSGT01030000234583"/>
<dbReference type="PROSITE" id="PS50089">
    <property type="entry name" value="ZF_RING_2"/>
    <property type="match status" value="1"/>
</dbReference>
<evidence type="ECO:0000256" key="2">
    <source>
        <dbReference type="ARBA" id="ARBA00022723"/>
    </source>
</evidence>
<evidence type="ECO:0000256" key="1">
    <source>
        <dbReference type="ARBA" id="ARBA00008518"/>
    </source>
</evidence>
<dbReference type="Gene3D" id="3.30.160.60">
    <property type="entry name" value="Classic Zinc Finger"/>
    <property type="match status" value="1"/>
</dbReference>
<evidence type="ECO:0000256" key="4">
    <source>
        <dbReference type="ARBA" id="ARBA00022833"/>
    </source>
</evidence>
<dbReference type="SMART" id="SM00184">
    <property type="entry name" value="RING"/>
    <property type="match status" value="1"/>
</dbReference>
<evidence type="ECO:0000313" key="8">
    <source>
        <dbReference type="Ensembl" id="ENSPNAP00000015705.2"/>
    </source>
</evidence>
<proteinExistence type="inferred from homology"/>
<dbReference type="Ensembl" id="ENSPNAT00000023990.2">
    <property type="protein sequence ID" value="ENSPNAP00000015705.2"/>
    <property type="gene ID" value="ENSPNAG00000021779.2"/>
</dbReference>
<keyword evidence="2" id="KW-0479">Metal-binding</keyword>
<evidence type="ECO:0008006" key="10">
    <source>
        <dbReference type="Google" id="ProtNLM"/>
    </source>
</evidence>
<evidence type="ECO:0000256" key="5">
    <source>
        <dbReference type="PROSITE-ProRule" id="PRU00024"/>
    </source>
</evidence>
<accession>A0A3B4CWG1</accession>
<dbReference type="InterPro" id="IPR013083">
    <property type="entry name" value="Znf_RING/FYVE/PHD"/>
</dbReference>
<dbReference type="PROSITE" id="PS00518">
    <property type="entry name" value="ZF_RING_1"/>
    <property type="match status" value="1"/>
</dbReference>
<dbReference type="AlphaFoldDB" id="A0A3B4CWG1"/>
<name>A0A3B4CWG1_PYGNA</name>
<reference evidence="8" key="3">
    <citation type="submission" date="2025-09" db="UniProtKB">
        <authorList>
            <consortium name="Ensembl"/>
        </authorList>
    </citation>
    <scope>IDENTIFICATION</scope>
</reference>
<dbReference type="STRING" id="42514.ENSPNAP00000015705"/>
<feature type="domain" description="RING-type" evidence="6">
    <location>
        <begin position="14"/>
        <end position="54"/>
    </location>
</feature>
<protein>
    <recommendedName>
        <fullName evidence="10">RING-type domain-containing protein</fullName>
    </recommendedName>
</protein>
<dbReference type="Pfam" id="PF00643">
    <property type="entry name" value="zf-B_box"/>
    <property type="match status" value="1"/>
</dbReference>
<dbReference type="PROSITE" id="PS50119">
    <property type="entry name" value="ZF_BBOX"/>
    <property type="match status" value="1"/>
</dbReference>
<evidence type="ECO:0000259" key="7">
    <source>
        <dbReference type="PROSITE" id="PS50119"/>
    </source>
</evidence>
<dbReference type="SMART" id="SM00336">
    <property type="entry name" value="BBOX"/>
    <property type="match status" value="1"/>
</dbReference>
<reference evidence="8" key="2">
    <citation type="submission" date="2025-08" db="UniProtKB">
        <authorList>
            <consortium name="Ensembl"/>
        </authorList>
    </citation>
    <scope>IDENTIFICATION</scope>
</reference>
<dbReference type="InterPro" id="IPR050143">
    <property type="entry name" value="TRIM/RBCC"/>
</dbReference>
<evidence type="ECO:0000313" key="9">
    <source>
        <dbReference type="Proteomes" id="UP001501920"/>
    </source>
</evidence>
<dbReference type="Gene3D" id="3.30.40.10">
    <property type="entry name" value="Zinc/RING finger domain, C3HC4 (zinc finger)"/>
    <property type="match status" value="1"/>
</dbReference>
<sequence>MASSLTALEKDLTCAICQEIYKEPLILLCSHSFCRACLKENWRERGARECPSCRKRSFLENPPVNQALKSACESFIQERNCSLSAKSQGVLCAEHNEKVHLFCLDDHRLLCASCVSQQHRNHNFCSIARAAFDSWTGNLGPYCRNV</sequence>
<dbReference type="SUPFAM" id="SSF57845">
    <property type="entry name" value="B-box zinc-binding domain"/>
    <property type="match status" value="1"/>
</dbReference>
<dbReference type="Pfam" id="PF00097">
    <property type="entry name" value="zf-C3HC4"/>
    <property type="match status" value="1"/>
</dbReference>
<keyword evidence="4" id="KW-0862">Zinc</keyword>
<feature type="domain" description="B box-type" evidence="7">
    <location>
        <begin position="87"/>
        <end position="127"/>
    </location>
</feature>
<dbReference type="InterPro" id="IPR001841">
    <property type="entry name" value="Znf_RING"/>
</dbReference>
<reference evidence="8 9" key="1">
    <citation type="submission" date="2020-10" db="EMBL/GenBank/DDBJ databases">
        <title>Pygocentrus nattereri (red-bellied piranha) genome, fPygNat1, primary haplotype.</title>
        <authorList>
            <person name="Myers G."/>
            <person name="Meyer A."/>
            <person name="Karagic N."/>
            <person name="Pippel M."/>
            <person name="Winkler S."/>
            <person name="Tracey A."/>
            <person name="Wood J."/>
            <person name="Formenti G."/>
            <person name="Howe K."/>
            <person name="Fedrigo O."/>
            <person name="Jarvis E.D."/>
        </authorList>
    </citation>
    <scope>NUCLEOTIDE SEQUENCE [LARGE SCALE GENOMIC DNA]</scope>
</reference>
<evidence type="ECO:0000259" key="6">
    <source>
        <dbReference type="PROSITE" id="PS50089"/>
    </source>
</evidence>
<comment type="similarity">
    <text evidence="1">Belongs to the TRIM/RBCC family.</text>
</comment>
<dbReference type="InterPro" id="IPR018957">
    <property type="entry name" value="Znf_C3HC4_RING-type"/>
</dbReference>
<evidence type="ECO:0000256" key="3">
    <source>
        <dbReference type="ARBA" id="ARBA00022771"/>
    </source>
</evidence>
<dbReference type="InterPro" id="IPR000315">
    <property type="entry name" value="Znf_B-box"/>
</dbReference>
<dbReference type="PANTHER" id="PTHR24103">
    <property type="entry name" value="E3 UBIQUITIN-PROTEIN LIGASE TRIM"/>
    <property type="match status" value="1"/>
</dbReference>
<dbReference type="GO" id="GO:0008270">
    <property type="term" value="F:zinc ion binding"/>
    <property type="evidence" value="ECO:0007669"/>
    <property type="project" value="UniProtKB-KW"/>
</dbReference>
<dbReference type="SUPFAM" id="SSF57850">
    <property type="entry name" value="RING/U-box"/>
    <property type="match status" value="1"/>
</dbReference>
<keyword evidence="9" id="KW-1185">Reference proteome</keyword>
<organism evidence="8 9">
    <name type="scientific">Pygocentrus nattereri</name>
    <name type="common">Red-bellied piranha</name>
    <dbReference type="NCBI Taxonomy" id="42514"/>
    <lineage>
        <taxon>Eukaryota</taxon>
        <taxon>Metazoa</taxon>
        <taxon>Chordata</taxon>
        <taxon>Craniata</taxon>
        <taxon>Vertebrata</taxon>
        <taxon>Euteleostomi</taxon>
        <taxon>Actinopterygii</taxon>
        <taxon>Neopterygii</taxon>
        <taxon>Teleostei</taxon>
        <taxon>Ostariophysi</taxon>
        <taxon>Characiformes</taxon>
        <taxon>Characoidei</taxon>
        <taxon>Pygocentrus</taxon>
    </lineage>
</organism>
<dbReference type="Proteomes" id="UP001501920">
    <property type="component" value="Chromosome 12"/>
</dbReference>
<dbReference type="InterPro" id="IPR017907">
    <property type="entry name" value="Znf_RING_CS"/>
</dbReference>
<dbReference type="OMA" id="CITESHN"/>